<keyword evidence="4" id="KW-0788">Thiol protease</keyword>
<dbReference type="InterPro" id="IPR038765">
    <property type="entry name" value="Papain-like_cys_pep_sf"/>
</dbReference>
<evidence type="ECO:0000256" key="4">
    <source>
        <dbReference type="ARBA" id="ARBA00022807"/>
    </source>
</evidence>
<dbReference type="InterPro" id="IPR051202">
    <property type="entry name" value="Peptidase_C40"/>
</dbReference>
<evidence type="ECO:0000256" key="5">
    <source>
        <dbReference type="SAM" id="SignalP"/>
    </source>
</evidence>
<dbReference type="GO" id="GO:0008234">
    <property type="term" value="F:cysteine-type peptidase activity"/>
    <property type="evidence" value="ECO:0007669"/>
    <property type="project" value="UniProtKB-KW"/>
</dbReference>
<accession>A0AAE3EMH4</accession>
<keyword evidence="3" id="KW-0378">Hydrolase</keyword>
<feature type="domain" description="SH3b" evidence="6">
    <location>
        <begin position="104"/>
        <end position="167"/>
    </location>
</feature>
<evidence type="ECO:0000256" key="1">
    <source>
        <dbReference type="ARBA" id="ARBA00007074"/>
    </source>
</evidence>
<evidence type="ECO:0000259" key="7">
    <source>
        <dbReference type="PROSITE" id="PS51935"/>
    </source>
</evidence>
<dbReference type="Proteomes" id="UP001199795">
    <property type="component" value="Unassembled WGS sequence"/>
</dbReference>
<dbReference type="PROSITE" id="PS51935">
    <property type="entry name" value="NLPC_P60"/>
    <property type="match status" value="1"/>
</dbReference>
<feature type="signal peptide" evidence="5">
    <location>
        <begin position="1"/>
        <end position="21"/>
    </location>
</feature>
<evidence type="ECO:0000259" key="6">
    <source>
        <dbReference type="PROSITE" id="PS51781"/>
    </source>
</evidence>
<gene>
    <name evidence="8" type="ORF">L3X37_04435</name>
</gene>
<feature type="domain" description="NlpC/P60" evidence="7">
    <location>
        <begin position="246"/>
        <end position="383"/>
    </location>
</feature>
<reference evidence="8" key="1">
    <citation type="submission" date="2022-01" db="EMBL/GenBank/DDBJ databases">
        <title>Draft genome sequence of Sabulilitoribacter arenilitoris KCTC 52401.</title>
        <authorList>
            <person name="Oh J.-S."/>
        </authorList>
    </citation>
    <scope>NUCLEOTIDE SEQUENCE</scope>
    <source>
        <strain evidence="8">HMF6543</strain>
    </source>
</reference>
<dbReference type="SUPFAM" id="SSF54001">
    <property type="entry name" value="Cysteine proteinases"/>
    <property type="match status" value="1"/>
</dbReference>
<name>A0AAE3EMH4_9FLAO</name>
<evidence type="ECO:0000256" key="2">
    <source>
        <dbReference type="ARBA" id="ARBA00022670"/>
    </source>
</evidence>
<dbReference type="SMART" id="SM00287">
    <property type="entry name" value="SH3b"/>
    <property type="match status" value="2"/>
</dbReference>
<protein>
    <submittedName>
        <fullName evidence="8">C40 family peptidase</fullName>
    </submittedName>
</protein>
<dbReference type="AlphaFoldDB" id="A0AAE3EMH4"/>
<sequence>MKHYVVILVLLFLISCNKRDANYQNNFETVKDSLKTIYAPDTRVEVFNINLSKKDKNLTITGETTNPEVVSVFNDKLTTLIDKSGTFNVDYSIDLLPNKSVGKTKYAVVNNSVANIRSKPKHSAELATQAILGTVLNVLKIDGDFYLIQTPDRYISWVDHGGVTLMTDADITKWQAATKIIYTKTVGHVYQSESANAPIVSDIVLGAQLALLETTKKFYKVAYPDNRMGYISKKEAVIFNDWINTLQPSGYLIEQTANQFLGSPYLWGGTSTKGMDCSGFTKTVYLMNGFIIPRDASQQINAGEVIDTDLTFENLKKGDLLFFGKKATDSTKQRTTHVGIWLGNGKGEFIHSASKVRINSVNANADNYDEFNTNRYLGARRYLGVDDSMIVDLKKQTTLKL</sequence>
<keyword evidence="5" id="KW-0732">Signal</keyword>
<evidence type="ECO:0000256" key="3">
    <source>
        <dbReference type="ARBA" id="ARBA00022801"/>
    </source>
</evidence>
<keyword evidence="9" id="KW-1185">Reference proteome</keyword>
<dbReference type="GO" id="GO:0006508">
    <property type="term" value="P:proteolysis"/>
    <property type="evidence" value="ECO:0007669"/>
    <property type="project" value="UniProtKB-KW"/>
</dbReference>
<dbReference type="Pfam" id="PF00877">
    <property type="entry name" value="NLPC_P60"/>
    <property type="match status" value="1"/>
</dbReference>
<dbReference type="InterPro" id="IPR041382">
    <property type="entry name" value="SH3_16"/>
</dbReference>
<dbReference type="Gene3D" id="3.90.1720.10">
    <property type="entry name" value="endopeptidase domain like (from Nostoc punctiforme)"/>
    <property type="match status" value="1"/>
</dbReference>
<dbReference type="InterPro" id="IPR003646">
    <property type="entry name" value="SH3-like_bac-type"/>
</dbReference>
<comment type="caution">
    <text evidence="8">The sequence shown here is derived from an EMBL/GenBank/DDBJ whole genome shotgun (WGS) entry which is preliminary data.</text>
</comment>
<dbReference type="PANTHER" id="PTHR47053:SF1">
    <property type="entry name" value="MUREIN DD-ENDOPEPTIDASE MEPH-RELATED"/>
    <property type="match status" value="1"/>
</dbReference>
<proteinExistence type="inferred from homology"/>
<dbReference type="Gene3D" id="2.30.30.40">
    <property type="entry name" value="SH3 Domains"/>
    <property type="match status" value="2"/>
</dbReference>
<dbReference type="PROSITE" id="PS51781">
    <property type="entry name" value="SH3B"/>
    <property type="match status" value="1"/>
</dbReference>
<dbReference type="Pfam" id="PF18348">
    <property type="entry name" value="SH3_16"/>
    <property type="match status" value="1"/>
</dbReference>
<dbReference type="PANTHER" id="PTHR47053">
    <property type="entry name" value="MUREIN DD-ENDOPEPTIDASE MEPH-RELATED"/>
    <property type="match status" value="1"/>
</dbReference>
<keyword evidence="2" id="KW-0645">Protease</keyword>
<organism evidence="8 9">
    <name type="scientific">Wocania arenilitoris</name>
    <dbReference type="NCBI Taxonomy" id="2044858"/>
    <lineage>
        <taxon>Bacteria</taxon>
        <taxon>Pseudomonadati</taxon>
        <taxon>Bacteroidota</taxon>
        <taxon>Flavobacteriia</taxon>
        <taxon>Flavobacteriales</taxon>
        <taxon>Flavobacteriaceae</taxon>
        <taxon>Wocania</taxon>
    </lineage>
</organism>
<evidence type="ECO:0000313" key="8">
    <source>
        <dbReference type="EMBL" id="MCF7567612.1"/>
    </source>
</evidence>
<evidence type="ECO:0000313" key="9">
    <source>
        <dbReference type="Proteomes" id="UP001199795"/>
    </source>
</evidence>
<dbReference type="RefSeq" id="WP_237238961.1">
    <property type="nucleotide sequence ID" value="NZ_JAKKDU010000004.1"/>
</dbReference>
<dbReference type="InterPro" id="IPR000064">
    <property type="entry name" value="NLP_P60_dom"/>
</dbReference>
<feature type="chain" id="PRO_5041975045" evidence="5">
    <location>
        <begin position="22"/>
        <end position="401"/>
    </location>
</feature>
<dbReference type="PROSITE" id="PS51257">
    <property type="entry name" value="PROKAR_LIPOPROTEIN"/>
    <property type="match status" value="1"/>
</dbReference>
<comment type="similarity">
    <text evidence="1">Belongs to the peptidase C40 family.</text>
</comment>
<dbReference type="EMBL" id="JAKKDU010000004">
    <property type="protein sequence ID" value="MCF7567612.1"/>
    <property type="molecule type" value="Genomic_DNA"/>
</dbReference>